<dbReference type="GO" id="GO:0019722">
    <property type="term" value="P:calcium-mediated signaling"/>
    <property type="evidence" value="ECO:0007669"/>
    <property type="project" value="InterPro"/>
</dbReference>
<dbReference type="GO" id="GO:0008597">
    <property type="term" value="F:calcium-dependent protein serine/threonine phosphatase regulator activity"/>
    <property type="evidence" value="ECO:0007669"/>
    <property type="project" value="TreeGrafter"/>
</dbReference>
<evidence type="ECO:0008006" key="5">
    <source>
        <dbReference type="Google" id="ProtNLM"/>
    </source>
</evidence>
<dbReference type="GO" id="GO:0005634">
    <property type="term" value="C:nucleus"/>
    <property type="evidence" value="ECO:0007669"/>
    <property type="project" value="TreeGrafter"/>
</dbReference>
<reference evidence="3" key="1">
    <citation type="submission" date="2020-08" db="EMBL/GenBank/DDBJ databases">
        <title>Genome sequencing and assembly of the red palm weevil Rhynchophorus ferrugineus.</title>
        <authorList>
            <person name="Dias G.B."/>
            <person name="Bergman C.M."/>
            <person name="Manee M."/>
        </authorList>
    </citation>
    <scope>NUCLEOTIDE SEQUENCE</scope>
    <source>
        <strain evidence="3">AA-2017</strain>
        <tissue evidence="3">Whole larva</tissue>
    </source>
</reference>
<dbReference type="EMBL" id="JAACXV010000404">
    <property type="protein sequence ID" value="KAF7278258.1"/>
    <property type="molecule type" value="Genomic_DNA"/>
</dbReference>
<evidence type="ECO:0000313" key="4">
    <source>
        <dbReference type="Proteomes" id="UP000625711"/>
    </source>
</evidence>
<dbReference type="PANTHER" id="PTHR10300">
    <property type="entry name" value="CALCIPRESSIN"/>
    <property type="match status" value="1"/>
</dbReference>
<evidence type="ECO:0000256" key="2">
    <source>
        <dbReference type="SAM" id="MobiDB-lite"/>
    </source>
</evidence>
<dbReference type="InterPro" id="IPR035979">
    <property type="entry name" value="RBD_domain_sf"/>
</dbReference>
<protein>
    <recommendedName>
        <fullName evidence="5">Protein sarah</fullName>
    </recommendedName>
</protein>
<dbReference type="Pfam" id="PF04847">
    <property type="entry name" value="Calcipressin"/>
    <property type="match status" value="1"/>
</dbReference>
<dbReference type="GO" id="GO:0007617">
    <property type="term" value="P:mating behavior"/>
    <property type="evidence" value="ECO:0007669"/>
    <property type="project" value="UniProtKB-ARBA"/>
</dbReference>
<feature type="region of interest" description="Disordered" evidence="2">
    <location>
        <begin position="21"/>
        <end position="46"/>
    </location>
</feature>
<dbReference type="GO" id="GO:0005737">
    <property type="term" value="C:cytoplasm"/>
    <property type="evidence" value="ECO:0007669"/>
    <property type="project" value="TreeGrafter"/>
</dbReference>
<dbReference type="Gene3D" id="3.30.70.330">
    <property type="match status" value="1"/>
</dbReference>
<feature type="compositionally biased region" description="Acidic residues" evidence="2">
    <location>
        <begin position="32"/>
        <end position="46"/>
    </location>
</feature>
<comment type="caution">
    <text evidence="3">The sequence shown here is derived from an EMBL/GenBank/DDBJ whole genome shotgun (WGS) entry which is preliminary data.</text>
</comment>
<comment type="similarity">
    <text evidence="1">Belongs to the RCAN family.</text>
</comment>
<proteinExistence type="inferred from homology"/>
<dbReference type="PANTHER" id="PTHR10300:SF14">
    <property type="entry name" value="PROTEIN SARAH"/>
    <property type="match status" value="1"/>
</dbReference>
<evidence type="ECO:0000313" key="3">
    <source>
        <dbReference type="EMBL" id="KAF7278258.1"/>
    </source>
</evidence>
<name>A0A834II08_RHYFE</name>
<dbReference type="OrthoDB" id="17212at2759"/>
<dbReference type="InterPro" id="IPR006931">
    <property type="entry name" value="Calcipressin"/>
</dbReference>
<dbReference type="Proteomes" id="UP000625711">
    <property type="component" value="Unassembled WGS sequence"/>
</dbReference>
<dbReference type="CDD" id="cd12434">
    <property type="entry name" value="RRM_RCAN_like"/>
    <property type="match status" value="1"/>
</dbReference>
<dbReference type="GO" id="GO:0003676">
    <property type="term" value="F:nucleic acid binding"/>
    <property type="evidence" value="ECO:0007669"/>
    <property type="project" value="InterPro"/>
</dbReference>
<accession>A0A834II08</accession>
<dbReference type="AlphaFoldDB" id="A0A834II08"/>
<dbReference type="SUPFAM" id="SSF54928">
    <property type="entry name" value="RNA-binding domain, RBD"/>
    <property type="match status" value="1"/>
</dbReference>
<dbReference type="InterPro" id="IPR012677">
    <property type="entry name" value="Nucleotide-bd_a/b_plait_sf"/>
</dbReference>
<keyword evidence="4" id="KW-1185">Reference proteome</keyword>
<organism evidence="3 4">
    <name type="scientific">Rhynchophorus ferrugineus</name>
    <name type="common">Red palm weevil</name>
    <name type="synonym">Curculio ferrugineus</name>
    <dbReference type="NCBI Taxonomy" id="354439"/>
    <lineage>
        <taxon>Eukaryota</taxon>
        <taxon>Metazoa</taxon>
        <taxon>Ecdysozoa</taxon>
        <taxon>Arthropoda</taxon>
        <taxon>Hexapoda</taxon>
        <taxon>Insecta</taxon>
        <taxon>Pterygota</taxon>
        <taxon>Neoptera</taxon>
        <taxon>Endopterygota</taxon>
        <taxon>Coleoptera</taxon>
        <taxon>Polyphaga</taxon>
        <taxon>Cucujiformia</taxon>
        <taxon>Curculionidae</taxon>
        <taxon>Dryophthorinae</taxon>
        <taxon>Rhynchophorus</taxon>
    </lineage>
</organism>
<gene>
    <name evidence="3" type="ORF">GWI33_008614</name>
</gene>
<evidence type="ECO:0000256" key="1">
    <source>
        <dbReference type="ARBA" id="ARBA00008209"/>
    </source>
</evidence>
<dbReference type="FunFam" id="3.30.70.330:FF:000092">
    <property type="entry name" value="Calcipressin-2 isoform 2"/>
    <property type="match status" value="1"/>
</dbReference>
<sequence length="224" mass="24876">MAENNDDINDEDIIINAQDGLPNVHPNLLPEQEVDTSENNSEDDEFEGLPSSLIVTNIHDSVFNSDDKKRELENLFKLYDPDVTFQWLKSFRRVRVNFITPLAAAAARIELHQYKFHQSVITCYFAQPVTPVKNSTLQPPAPYKQFLISPPASPPLDWEPRPEGEPIINHDLIAALATLTPGGSHELHPPAPGQPSIVVHTALAVNNNKGAKPKIIQTACPDRV</sequence>